<accession>A0A0F9F8U8</accession>
<dbReference type="AlphaFoldDB" id="A0A0F9F8U8"/>
<protein>
    <submittedName>
        <fullName evidence="1">Uncharacterized protein</fullName>
    </submittedName>
</protein>
<dbReference type="EMBL" id="LAZR01033627">
    <property type="protein sequence ID" value="KKL47537.1"/>
    <property type="molecule type" value="Genomic_DNA"/>
</dbReference>
<comment type="caution">
    <text evidence="1">The sequence shown here is derived from an EMBL/GenBank/DDBJ whole genome shotgun (WGS) entry which is preliminary data.</text>
</comment>
<name>A0A0F9F8U8_9ZZZZ</name>
<proteinExistence type="predicted"/>
<gene>
    <name evidence="1" type="ORF">LCGC14_2334590</name>
</gene>
<reference evidence="1" key="1">
    <citation type="journal article" date="2015" name="Nature">
        <title>Complex archaea that bridge the gap between prokaryotes and eukaryotes.</title>
        <authorList>
            <person name="Spang A."/>
            <person name="Saw J.H."/>
            <person name="Jorgensen S.L."/>
            <person name="Zaremba-Niedzwiedzka K."/>
            <person name="Martijn J."/>
            <person name="Lind A.E."/>
            <person name="van Eijk R."/>
            <person name="Schleper C."/>
            <person name="Guy L."/>
            <person name="Ettema T.J."/>
        </authorList>
    </citation>
    <scope>NUCLEOTIDE SEQUENCE</scope>
</reference>
<evidence type="ECO:0000313" key="1">
    <source>
        <dbReference type="EMBL" id="KKL47537.1"/>
    </source>
</evidence>
<sequence>MSDIKYEFICSHNPCVCDDALNGLYRINSHAGEDWQDFRGVIQIMLRDGGLIAVEDALIEKNNNG</sequence>
<organism evidence="1">
    <name type="scientific">marine sediment metagenome</name>
    <dbReference type="NCBI Taxonomy" id="412755"/>
    <lineage>
        <taxon>unclassified sequences</taxon>
        <taxon>metagenomes</taxon>
        <taxon>ecological metagenomes</taxon>
    </lineage>
</organism>